<accession>A0A6H5GPZ1</accession>
<dbReference type="Proteomes" id="UP000479000">
    <property type="component" value="Unassembled WGS sequence"/>
</dbReference>
<dbReference type="PANTHER" id="PTHR13225:SF3">
    <property type="entry name" value="UPF0489 PROTEIN C5ORF22"/>
    <property type="match status" value="1"/>
</dbReference>
<dbReference type="InterPro" id="IPR024131">
    <property type="entry name" value="UPF0489"/>
</dbReference>
<dbReference type="EMBL" id="CADCXU010014057">
    <property type="protein sequence ID" value="CAB0003859.1"/>
    <property type="molecule type" value="Genomic_DNA"/>
</dbReference>
<protein>
    <submittedName>
        <fullName evidence="2">Uncharacterized protein</fullName>
    </submittedName>
</protein>
<dbReference type="AlphaFoldDB" id="A0A6H5GPZ1"/>
<keyword evidence="3" id="KW-1185">Reference proteome</keyword>
<gene>
    <name evidence="2" type="ORF">NTEN_LOCUS9336</name>
</gene>
<reference evidence="2 3" key="1">
    <citation type="submission" date="2020-02" db="EMBL/GenBank/DDBJ databases">
        <authorList>
            <person name="Ferguson B K."/>
        </authorList>
    </citation>
    <scope>NUCLEOTIDE SEQUENCE [LARGE SCALE GENOMIC DNA]</scope>
</reference>
<organism evidence="2 3">
    <name type="scientific">Nesidiocoris tenuis</name>
    <dbReference type="NCBI Taxonomy" id="355587"/>
    <lineage>
        <taxon>Eukaryota</taxon>
        <taxon>Metazoa</taxon>
        <taxon>Ecdysozoa</taxon>
        <taxon>Arthropoda</taxon>
        <taxon>Hexapoda</taxon>
        <taxon>Insecta</taxon>
        <taxon>Pterygota</taxon>
        <taxon>Neoptera</taxon>
        <taxon>Paraneoptera</taxon>
        <taxon>Hemiptera</taxon>
        <taxon>Heteroptera</taxon>
        <taxon>Panheteroptera</taxon>
        <taxon>Cimicomorpha</taxon>
        <taxon>Miridae</taxon>
        <taxon>Dicyphina</taxon>
        <taxon>Nesidiocoris</taxon>
    </lineage>
</organism>
<evidence type="ECO:0000313" key="3">
    <source>
        <dbReference type="Proteomes" id="UP000479000"/>
    </source>
</evidence>
<dbReference type="OrthoDB" id="418142at2759"/>
<dbReference type="Pfam" id="PF12640">
    <property type="entry name" value="UPF0489"/>
    <property type="match status" value="1"/>
</dbReference>
<comment type="similarity">
    <text evidence="1">Belongs to the UPF0489 family.</text>
</comment>
<name>A0A6H5GPZ1_9HEMI</name>
<proteinExistence type="inferred from homology"/>
<dbReference type="PANTHER" id="PTHR13225">
    <property type="entry name" value="MISEXPRESSION SUPPRESSOR OF RAS 6"/>
    <property type="match status" value="1"/>
</dbReference>
<evidence type="ECO:0000256" key="1">
    <source>
        <dbReference type="ARBA" id="ARBA00007099"/>
    </source>
</evidence>
<sequence length="384" mass="43446">MADGATNGSKKEQKPGRRQKDELPCFVVEDHHEVIPCLYRLMGAKKLPLSDNLLIHFDSHPDMLIPKNMNADVVFEKEKLFDELSIENWILPACYAGHFNRLIWIKPPWASQMPEGEYSFFVGKDSDTAEIKISSSLSYFVSESLYQRQAKLGNAKKLDLSVVTMGRNALDPDKDDNLEYFGDLSLQGSYILDVDLDFFSTRNPFKPLYKNANLYDDLKDLYWFVAPDSSDPDILETASAARRVQLEDLARLWAHVEENGVGVDPSPISPRWAQVKRIAANVLAAYSQVDWSVVHDAGCTWDNTDLPEHVSTKEELTKLLAVFKDFLSTLGTSAPGAITISRSSEDDYCPPEDVDWIQSQVLALIKDKWTTVNVNEVYLRDDDE</sequence>
<evidence type="ECO:0000313" key="2">
    <source>
        <dbReference type="EMBL" id="CAB0003859.1"/>
    </source>
</evidence>